<dbReference type="RefSeq" id="WP_103920751.1">
    <property type="nucleotide sequence ID" value="NZ_FMSV02000513.1"/>
</dbReference>
<reference evidence="2 3" key="1">
    <citation type="submission" date="2016-10" db="EMBL/GenBank/DDBJ databases">
        <authorList>
            <person name="de Groot N.N."/>
        </authorList>
    </citation>
    <scope>NUCLEOTIDE SEQUENCE [LARGE SCALE GENOMIC DNA]</scope>
    <source>
        <strain evidence="2">MBHS1</strain>
    </source>
</reference>
<dbReference type="EMBL" id="FMSV02000513">
    <property type="protein sequence ID" value="SEH07033.1"/>
    <property type="molecule type" value="Genomic_DNA"/>
</dbReference>
<protein>
    <submittedName>
        <fullName evidence="2">Uncharacterized protein</fullName>
    </submittedName>
</protein>
<name>A0A1H6FBL5_9GAMM</name>
<evidence type="ECO:0000313" key="3">
    <source>
        <dbReference type="Proteomes" id="UP000236724"/>
    </source>
</evidence>
<evidence type="ECO:0000256" key="1">
    <source>
        <dbReference type="SAM" id="Phobius"/>
    </source>
</evidence>
<accession>A0A1H6FBL5</accession>
<keyword evidence="1" id="KW-0812">Transmembrane</keyword>
<dbReference type="OrthoDB" id="9808192at2"/>
<keyword evidence="1" id="KW-1133">Transmembrane helix</keyword>
<sequence length="86" mass="10028">MKIMQNIIWLSVILSPATAFAHFGHGSPEGFWYQLMHTLPGMEYPLITLSIALWLLLLLSYKLYLWLQEKPTVQARQQKQKAEIKN</sequence>
<proteinExistence type="predicted"/>
<gene>
    <name evidence="2" type="ORF">MBHS_02899</name>
</gene>
<keyword evidence="1" id="KW-0472">Membrane</keyword>
<feature type="transmembrane region" description="Helical" evidence="1">
    <location>
        <begin position="45"/>
        <end position="67"/>
    </location>
</feature>
<organism evidence="2 3">
    <name type="scientific">Candidatus Venteria ishoeyi</name>
    <dbReference type="NCBI Taxonomy" id="1899563"/>
    <lineage>
        <taxon>Bacteria</taxon>
        <taxon>Pseudomonadati</taxon>
        <taxon>Pseudomonadota</taxon>
        <taxon>Gammaproteobacteria</taxon>
        <taxon>Thiotrichales</taxon>
        <taxon>Thiotrichaceae</taxon>
        <taxon>Venteria</taxon>
    </lineage>
</organism>
<dbReference type="AlphaFoldDB" id="A0A1H6FBL5"/>
<evidence type="ECO:0000313" key="2">
    <source>
        <dbReference type="EMBL" id="SEH07033.1"/>
    </source>
</evidence>
<keyword evidence="3" id="KW-1185">Reference proteome</keyword>
<dbReference type="Proteomes" id="UP000236724">
    <property type="component" value="Unassembled WGS sequence"/>
</dbReference>